<organism evidence="2 3">
    <name type="scientific">Actinocatenispora sera</name>
    <dbReference type="NCBI Taxonomy" id="390989"/>
    <lineage>
        <taxon>Bacteria</taxon>
        <taxon>Bacillati</taxon>
        <taxon>Actinomycetota</taxon>
        <taxon>Actinomycetes</taxon>
        <taxon>Micromonosporales</taxon>
        <taxon>Micromonosporaceae</taxon>
        <taxon>Actinocatenispora</taxon>
    </lineage>
</organism>
<protein>
    <submittedName>
        <fullName evidence="2">Uncharacterized protein</fullName>
    </submittedName>
</protein>
<evidence type="ECO:0000313" key="2">
    <source>
        <dbReference type="EMBL" id="BCJ31799.1"/>
    </source>
</evidence>
<dbReference type="RefSeq" id="WP_030443919.1">
    <property type="nucleotide sequence ID" value="NZ_AP023354.1"/>
</dbReference>
<keyword evidence="3" id="KW-1185">Reference proteome</keyword>
<feature type="transmembrane region" description="Helical" evidence="1">
    <location>
        <begin position="105"/>
        <end position="128"/>
    </location>
</feature>
<reference evidence="2" key="1">
    <citation type="submission" date="2020-08" db="EMBL/GenBank/DDBJ databases">
        <title>Whole genome shotgun sequence of Actinocatenispora sera NBRC 101916.</title>
        <authorList>
            <person name="Komaki H."/>
            <person name="Tamura T."/>
        </authorList>
    </citation>
    <scope>NUCLEOTIDE SEQUENCE</scope>
    <source>
        <strain evidence="2">NBRC 101916</strain>
    </source>
</reference>
<dbReference type="OrthoDB" id="4325786at2"/>
<dbReference type="KEGG" id="aser:Asera_59070"/>
<dbReference type="AlphaFoldDB" id="A0A810L972"/>
<name>A0A810L972_9ACTN</name>
<feature type="transmembrane region" description="Helical" evidence="1">
    <location>
        <begin position="46"/>
        <end position="68"/>
    </location>
</feature>
<dbReference type="EMBL" id="AP023354">
    <property type="protein sequence ID" value="BCJ31799.1"/>
    <property type="molecule type" value="Genomic_DNA"/>
</dbReference>
<proteinExistence type="predicted"/>
<keyword evidence="1" id="KW-0812">Transmembrane</keyword>
<gene>
    <name evidence="2" type="ORF">Asera_59070</name>
</gene>
<sequence>MIETVHRRRAVATAGQALTAVGVAGVLLSAAVHLQLWAEGLGGGTAIGPLFVLNAVGGLAIGLGALLWRHWLPVLGMFAFGAATLVAFWLSVTVGLFGFRETTDGVPQLLCELAELGAIICALAVLILRRVESRGDTT</sequence>
<evidence type="ECO:0000256" key="1">
    <source>
        <dbReference type="SAM" id="Phobius"/>
    </source>
</evidence>
<keyword evidence="1" id="KW-0472">Membrane</keyword>
<feature type="transmembrane region" description="Helical" evidence="1">
    <location>
        <begin position="12"/>
        <end position="34"/>
    </location>
</feature>
<evidence type="ECO:0000313" key="3">
    <source>
        <dbReference type="Proteomes" id="UP000680750"/>
    </source>
</evidence>
<accession>A0A810L972</accession>
<dbReference type="Proteomes" id="UP000680750">
    <property type="component" value="Chromosome"/>
</dbReference>
<feature type="transmembrane region" description="Helical" evidence="1">
    <location>
        <begin position="75"/>
        <end position="99"/>
    </location>
</feature>
<keyword evidence="1" id="KW-1133">Transmembrane helix</keyword>